<evidence type="ECO:0000256" key="7">
    <source>
        <dbReference type="ARBA" id="ARBA00022575"/>
    </source>
</evidence>
<evidence type="ECO:0000256" key="8">
    <source>
        <dbReference type="ARBA" id="ARBA00022617"/>
    </source>
</evidence>
<proteinExistence type="inferred from homology"/>
<dbReference type="Pfam" id="PF00970">
    <property type="entry name" value="FAD_binding_6"/>
    <property type="match status" value="1"/>
</dbReference>
<dbReference type="InterPro" id="IPR008333">
    <property type="entry name" value="Cbr1-like_FAD-bd_dom"/>
</dbReference>
<accession>A0A1E7R3E6</accession>
<evidence type="ECO:0000256" key="4">
    <source>
        <dbReference type="ARBA" id="ARBA00008414"/>
    </source>
</evidence>
<evidence type="ECO:0000313" key="27">
    <source>
        <dbReference type="Proteomes" id="UP000185895"/>
    </source>
</evidence>
<comment type="caution">
    <text evidence="26">The sequence shown here is derived from an EMBL/GenBank/DDBJ whole genome shotgun (WGS) entry which is preliminary data.</text>
</comment>
<dbReference type="Pfam" id="PF00175">
    <property type="entry name" value="NAD_binding_1"/>
    <property type="match status" value="1"/>
</dbReference>
<dbReference type="InterPro" id="IPR009050">
    <property type="entry name" value="Globin-like_sf"/>
</dbReference>
<evidence type="ECO:0000256" key="22">
    <source>
        <dbReference type="ARBA" id="ARBA00049433"/>
    </source>
</evidence>
<dbReference type="InterPro" id="IPR017927">
    <property type="entry name" value="FAD-bd_FR_type"/>
</dbReference>
<dbReference type="GO" id="GO:0008941">
    <property type="term" value="F:nitric oxide dioxygenase NAD(P)H activity"/>
    <property type="evidence" value="ECO:0007669"/>
    <property type="project" value="UniProtKB-EC"/>
</dbReference>
<dbReference type="PROSITE" id="PS01033">
    <property type="entry name" value="GLOBIN"/>
    <property type="match status" value="1"/>
</dbReference>
<keyword evidence="27" id="KW-1185">Reference proteome</keyword>
<feature type="domain" description="Globin" evidence="24">
    <location>
        <begin position="1"/>
        <end position="138"/>
    </location>
</feature>
<protein>
    <recommendedName>
        <fullName evidence="6">Flavohemoprotein</fullName>
        <ecNumber evidence="5">1.14.12.17</ecNumber>
    </recommendedName>
    <alternativeName>
        <fullName evidence="19">Flavohemoglobin</fullName>
    </alternativeName>
    <alternativeName>
        <fullName evidence="18">Hemoglobin-like protein</fullName>
    </alternativeName>
    <alternativeName>
        <fullName evidence="20">Nitric oxide dioxygenase</fullName>
    </alternativeName>
</protein>
<keyword evidence="13" id="KW-0521">NADP</keyword>
<evidence type="ECO:0000256" key="13">
    <source>
        <dbReference type="ARBA" id="ARBA00022857"/>
    </source>
</evidence>
<dbReference type="Proteomes" id="UP000185895">
    <property type="component" value="Unassembled WGS sequence"/>
</dbReference>
<evidence type="ECO:0000256" key="16">
    <source>
        <dbReference type="ARBA" id="ARBA00023027"/>
    </source>
</evidence>
<dbReference type="RefSeq" id="WP_070070367.1">
    <property type="nucleotide sequence ID" value="NZ_MKKK01000039.1"/>
</dbReference>
<keyword evidence="16" id="KW-0520">NAD</keyword>
<evidence type="ECO:0000256" key="15">
    <source>
        <dbReference type="ARBA" id="ARBA00023004"/>
    </source>
</evidence>
<dbReference type="SUPFAM" id="SSF63380">
    <property type="entry name" value="Riboflavin synthase domain-like"/>
    <property type="match status" value="1"/>
</dbReference>
<comment type="cofactor">
    <cofactor evidence="1">
        <name>heme b</name>
        <dbReference type="ChEBI" id="CHEBI:60344"/>
    </cofactor>
</comment>
<evidence type="ECO:0000256" key="20">
    <source>
        <dbReference type="ARBA" id="ARBA00033187"/>
    </source>
</evidence>
<evidence type="ECO:0000256" key="3">
    <source>
        <dbReference type="ARBA" id="ARBA00006401"/>
    </source>
</evidence>
<dbReference type="GO" id="GO:0019825">
    <property type="term" value="F:oxygen binding"/>
    <property type="evidence" value="ECO:0007669"/>
    <property type="project" value="InterPro"/>
</dbReference>
<dbReference type="GO" id="GO:0071949">
    <property type="term" value="F:FAD binding"/>
    <property type="evidence" value="ECO:0007669"/>
    <property type="project" value="TreeGrafter"/>
</dbReference>
<dbReference type="GO" id="GO:0046210">
    <property type="term" value="P:nitric oxide catabolic process"/>
    <property type="evidence" value="ECO:0007669"/>
    <property type="project" value="TreeGrafter"/>
</dbReference>
<evidence type="ECO:0000259" key="25">
    <source>
        <dbReference type="PROSITE" id="PS51384"/>
    </source>
</evidence>
<dbReference type="PANTHER" id="PTHR43396">
    <property type="entry name" value="FLAVOHEMOPROTEIN"/>
    <property type="match status" value="1"/>
</dbReference>
<keyword evidence="8 23" id="KW-0349">Heme</keyword>
<evidence type="ECO:0000256" key="18">
    <source>
        <dbReference type="ARBA" id="ARBA00030024"/>
    </source>
</evidence>
<comment type="similarity">
    <text evidence="3">In the C-terminal section; belongs to the flavoprotein pyridine nucleotide cytochrome reductase family.</text>
</comment>
<dbReference type="CDD" id="cd14779">
    <property type="entry name" value="FHP_Ae-globin-like"/>
    <property type="match status" value="1"/>
</dbReference>
<comment type="catalytic activity">
    <reaction evidence="21">
        <text>2 nitric oxide + NADH + 2 O2 = 2 nitrate + NAD(+) + H(+)</text>
        <dbReference type="Rhea" id="RHEA:19469"/>
        <dbReference type="ChEBI" id="CHEBI:15378"/>
        <dbReference type="ChEBI" id="CHEBI:15379"/>
        <dbReference type="ChEBI" id="CHEBI:16480"/>
        <dbReference type="ChEBI" id="CHEBI:17632"/>
        <dbReference type="ChEBI" id="CHEBI:57540"/>
        <dbReference type="ChEBI" id="CHEBI:57945"/>
        <dbReference type="EC" id="1.14.12.17"/>
    </reaction>
</comment>
<dbReference type="FunFam" id="1.10.490.10:FF:000003">
    <property type="entry name" value="Flavohemoprotein"/>
    <property type="match status" value="1"/>
</dbReference>
<dbReference type="CDD" id="cd06184">
    <property type="entry name" value="flavohem_like_fad_nad_binding"/>
    <property type="match status" value="1"/>
</dbReference>
<comment type="function">
    <text evidence="17">Is involved in NO detoxification in an aerobic process, termed nitric oxide dioxygenase (NOD) reaction that utilizes O(2) and NAD(P)H to convert NO to nitrate, which protects the bacterium from various noxious nitrogen compounds. Therefore, plays a central role in the inducible response to nitrosative stress.</text>
</comment>
<evidence type="ECO:0000256" key="23">
    <source>
        <dbReference type="RuleBase" id="RU000356"/>
    </source>
</evidence>
<keyword evidence="23" id="KW-0813">Transport</keyword>
<evidence type="ECO:0000259" key="24">
    <source>
        <dbReference type="PROSITE" id="PS01033"/>
    </source>
</evidence>
<keyword evidence="10" id="KW-0285">Flavoprotein</keyword>
<dbReference type="GO" id="GO:0046872">
    <property type="term" value="F:metal ion binding"/>
    <property type="evidence" value="ECO:0007669"/>
    <property type="project" value="UniProtKB-KW"/>
</dbReference>
<dbReference type="OrthoDB" id="9801223at2"/>
<dbReference type="PANTHER" id="PTHR43396:SF3">
    <property type="entry name" value="FLAVOHEMOPROTEIN"/>
    <property type="match status" value="1"/>
</dbReference>
<evidence type="ECO:0000256" key="5">
    <source>
        <dbReference type="ARBA" id="ARBA00012229"/>
    </source>
</evidence>
<dbReference type="SUPFAM" id="SSF52343">
    <property type="entry name" value="Ferredoxin reductase-like, C-terminal NADP-linked domain"/>
    <property type="match status" value="1"/>
</dbReference>
<dbReference type="AlphaFoldDB" id="A0A1E7R3E6"/>
<evidence type="ECO:0000256" key="21">
    <source>
        <dbReference type="ARBA" id="ARBA00048649"/>
    </source>
</evidence>
<keyword evidence="26" id="KW-0223">Dioxygenase</keyword>
<evidence type="ECO:0000256" key="11">
    <source>
        <dbReference type="ARBA" id="ARBA00022723"/>
    </source>
</evidence>
<dbReference type="Gene3D" id="2.40.30.10">
    <property type="entry name" value="Translation factors"/>
    <property type="match status" value="1"/>
</dbReference>
<keyword evidence="7" id="KW-0216">Detoxification</keyword>
<dbReference type="GO" id="GO:0005344">
    <property type="term" value="F:oxygen carrier activity"/>
    <property type="evidence" value="ECO:0007669"/>
    <property type="project" value="UniProtKB-KW"/>
</dbReference>
<dbReference type="EC" id="1.14.12.17" evidence="5"/>
<dbReference type="InterPro" id="IPR017938">
    <property type="entry name" value="Riboflavin_synthase-like_b-brl"/>
</dbReference>
<evidence type="ECO:0000256" key="1">
    <source>
        <dbReference type="ARBA" id="ARBA00001970"/>
    </source>
</evidence>
<dbReference type="InterPro" id="IPR039261">
    <property type="entry name" value="FNR_nucleotide-bd"/>
</dbReference>
<keyword evidence="11" id="KW-0479">Metal-binding</keyword>
<evidence type="ECO:0000256" key="19">
    <source>
        <dbReference type="ARBA" id="ARBA00030929"/>
    </source>
</evidence>
<dbReference type="Gene3D" id="1.10.490.10">
    <property type="entry name" value="Globins"/>
    <property type="match status" value="1"/>
</dbReference>
<dbReference type="FunFam" id="2.40.30.10:FF:000034">
    <property type="entry name" value="Flavohemoprotein"/>
    <property type="match status" value="1"/>
</dbReference>
<evidence type="ECO:0000256" key="9">
    <source>
        <dbReference type="ARBA" id="ARBA00022621"/>
    </source>
</evidence>
<reference evidence="26 27" key="1">
    <citation type="submission" date="2016-09" db="EMBL/GenBank/DDBJ databases">
        <authorList>
            <person name="Capua I."/>
            <person name="De Benedictis P."/>
            <person name="Joannis T."/>
            <person name="Lombin L.H."/>
            <person name="Cattoli G."/>
        </authorList>
    </citation>
    <scope>NUCLEOTIDE SEQUENCE [LARGE SCALE GENOMIC DNA]</scope>
    <source>
        <strain evidence="26 27">ANC 4671</strain>
    </source>
</reference>
<dbReference type="InterPro" id="IPR001433">
    <property type="entry name" value="OxRdtase_FAD/NAD-bd"/>
</dbReference>
<dbReference type="SUPFAM" id="SSF46458">
    <property type="entry name" value="Globin-like"/>
    <property type="match status" value="1"/>
</dbReference>
<organism evidence="26 27">
    <name type="scientific">Acinetobacter qingfengensis</name>
    <dbReference type="NCBI Taxonomy" id="1262585"/>
    <lineage>
        <taxon>Bacteria</taxon>
        <taxon>Pseudomonadati</taxon>
        <taxon>Pseudomonadota</taxon>
        <taxon>Gammaproteobacteria</taxon>
        <taxon>Moraxellales</taxon>
        <taxon>Moraxellaceae</taxon>
        <taxon>Acinetobacter</taxon>
    </lineage>
</organism>
<dbReference type="GO" id="GO:0020037">
    <property type="term" value="F:heme binding"/>
    <property type="evidence" value="ECO:0007669"/>
    <property type="project" value="InterPro"/>
</dbReference>
<evidence type="ECO:0000256" key="17">
    <source>
        <dbReference type="ARBA" id="ARBA00025094"/>
    </source>
</evidence>
<gene>
    <name evidence="26" type="ORF">BJI46_13890</name>
</gene>
<sequence>MLSPEQKDLVKATVPVLKENGVALTDYFYKRMLGNNPQLKETFNMGHQRSGAQAKALAGAVLAYAENIDDPSVLAPVVELICHKHVSLNIQAPDYDIVGENLLHSISEVLNISMEDDLIAAWGAAYKQLADLFIATEKAIYDEHEKTKGSWLGWRNFVVSRKVKENDEITSFYLIPQNKQSLPQYKPGQYITVRVTVPELGIKQPRQYSLSDSPSGEYLRISVKREDAHVENQDPGYVSSTLHNHINEGDVIEVSAPTGNFFLINPEKNNVLISAGIGLTPMIAMLNQLITENTDPNQKASFWDKIKAPFTHHNAHKNQISFIHAARNPEVHAMRKEVKALSQHHDHLNVFVAYEQIADNSKISREDYQQLGRLDLTKVPVNLLPKDADYYLCGPIPFMQHQNQTLLALGIPQDQIHSEAFGTGGVAL</sequence>
<name>A0A1E7R3E6_9GAMM</name>
<evidence type="ECO:0000256" key="14">
    <source>
        <dbReference type="ARBA" id="ARBA00023002"/>
    </source>
</evidence>
<dbReference type="PROSITE" id="PS51384">
    <property type="entry name" value="FAD_FR"/>
    <property type="match status" value="1"/>
</dbReference>
<evidence type="ECO:0000256" key="10">
    <source>
        <dbReference type="ARBA" id="ARBA00022630"/>
    </source>
</evidence>
<keyword evidence="15" id="KW-0408">Iron</keyword>
<dbReference type="EMBL" id="MKKK01000039">
    <property type="protein sequence ID" value="OEY93878.1"/>
    <property type="molecule type" value="Genomic_DNA"/>
</dbReference>
<comment type="cofactor">
    <cofactor evidence="2">
        <name>FAD</name>
        <dbReference type="ChEBI" id="CHEBI:57692"/>
    </cofactor>
</comment>
<dbReference type="GO" id="GO:0009636">
    <property type="term" value="P:response to toxic substance"/>
    <property type="evidence" value="ECO:0007669"/>
    <property type="project" value="UniProtKB-KW"/>
</dbReference>
<evidence type="ECO:0000256" key="6">
    <source>
        <dbReference type="ARBA" id="ARBA00014637"/>
    </source>
</evidence>
<dbReference type="Gene3D" id="3.40.50.80">
    <property type="entry name" value="Nucleotide-binding domain of ferredoxin-NADP reductase (FNR) module"/>
    <property type="match status" value="1"/>
</dbReference>
<feature type="domain" description="FAD-binding FR-type" evidence="25">
    <location>
        <begin position="152"/>
        <end position="264"/>
    </location>
</feature>
<dbReference type="InterPro" id="IPR000971">
    <property type="entry name" value="Globin"/>
</dbReference>
<comment type="catalytic activity">
    <reaction evidence="22">
        <text>2 nitric oxide + NADPH + 2 O2 = 2 nitrate + NADP(+) + H(+)</text>
        <dbReference type="Rhea" id="RHEA:19465"/>
        <dbReference type="ChEBI" id="CHEBI:15378"/>
        <dbReference type="ChEBI" id="CHEBI:15379"/>
        <dbReference type="ChEBI" id="CHEBI:16480"/>
        <dbReference type="ChEBI" id="CHEBI:17632"/>
        <dbReference type="ChEBI" id="CHEBI:57783"/>
        <dbReference type="ChEBI" id="CHEBI:58349"/>
        <dbReference type="EC" id="1.14.12.17"/>
    </reaction>
</comment>
<dbReference type="InterPro" id="IPR012292">
    <property type="entry name" value="Globin/Proto"/>
</dbReference>
<dbReference type="Pfam" id="PF00042">
    <property type="entry name" value="Globin"/>
    <property type="match status" value="1"/>
</dbReference>
<keyword evidence="12" id="KW-0274">FAD</keyword>
<keyword evidence="9 23" id="KW-0561">Oxygen transport</keyword>
<keyword evidence="14" id="KW-0560">Oxidoreductase</keyword>
<evidence type="ECO:0000313" key="26">
    <source>
        <dbReference type="EMBL" id="OEY93878.1"/>
    </source>
</evidence>
<comment type="similarity">
    <text evidence="4">Belongs to the globin family. Two-domain flavohemoproteins subfamily.</text>
</comment>
<dbReference type="GO" id="GO:0071500">
    <property type="term" value="P:cellular response to nitrosative stress"/>
    <property type="evidence" value="ECO:0007669"/>
    <property type="project" value="TreeGrafter"/>
</dbReference>
<evidence type="ECO:0000256" key="12">
    <source>
        <dbReference type="ARBA" id="ARBA00022827"/>
    </source>
</evidence>
<dbReference type="STRING" id="1262585.BJI46_13890"/>
<evidence type="ECO:0000256" key="2">
    <source>
        <dbReference type="ARBA" id="ARBA00001974"/>
    </source>
</evidence>